<evidence type="ECO:0000313" key="8">
    <source>
        <dbReference type="Proteomes" id="UP000527324"/>
    </source>
</evidence>
<dbReference type="InterPro" id="IPR011010">
    <property type="entry name" value="DNA_brk_join_enz"/>
</dbReference>
<dbReference type="InterPro" id="IPR050090">
    <property type="entry name" value="Tyrosine_recombinase_XerCD"/>
</dbReference>
<dbReference type="InterPro" id="IPR044068">
    <property type="entry name" value="CB"/>
</dbReference>
<dbReference type="GO" id="GO:0006310">
    <property type="term" value="P:DNA recombination"/>
    <property type="evidence" value="ECO:0007669"/>
    <property type="project" value="UniProtKB-KW"/>
</dbReference>
<evidence type="ECO:0000259" key="5">
    <source>
        <dbReference type="PROSITE" id="PS51898"/>
    </source>
</evidence>
<organism evidence="7 8">
    <name type="scientific">Brevundimonas aurantiaca</name>
    <dbReference type="NCBI Taxonomy" id="74316"/>
    <lineage>
        <taxon>Bacteria</taxon>
        <taxon>Pseudomonadati</taxon>
        <taxon>Pseudomonadota</taxon>
        <taxon>Alphaproteobacteria</taxon>
        <taxon>Caulobacterales</taxon>
        <taxon>Caulobacteraceae</taxon>
        <taxon>Brevundimonas</taxon>
    </lineage>
</organism>
<comment type="caution">
    <text evidence="7">The sequence shown here is derived from an EMBL/GenBank/DDBJ whole genome shotgun (WGS) entry which is preliminary data.</text>
</comment>
<dbReference type="InterPro" id="IPR010998">
    <property type="entry name" value="Integrase_recombinase_N"/>
</dbReference>
<dbReference type="Pfam" id="PF00589">
    <property type="entry name" value="Phage_integrase"/>
    <property type="match status" value="1"/>
</dbReference>
<dbReference type="InterPro" id="IPR013762">
    <property type="entry name" value="Integrase-like_cat_sf"/>
</dbReference>
<dbReference type="SUPFAM" id="SSF56349">
    <property type="entry name" value="DNA breaking-rejoining enzymes"/>
    <property type="match status" value="1"/>
</dbReference>
<evidence type="ECO:0000256" key="4">
    <source>
        <dbReference type="PROSITE-ProRule" id="PRU01248"/>
    </source>
</evidence>
<dbReference type="PROSITE" id="PS51900">
    <property type="entry name" value="CB"/>
    <property type="match status" value="1"/>
</dbReference>
<proteinExistence type="predicted"/>
<evidence type="ECO:0000256" key="3">
    <source>
        <dbReference type="ARBA" id="ARBA00023172"/>
    </source>
</evidence>
<reference evidence="7 8" key="1">
    <citation type="submission" date="2020-08" db="EMBL/GenBank/DDBJ databases">
        <title>Genomic Encyclopedia of Type Strains, Phase IV (KMG-IV): sequencing the most valuable type-strain genomes for metagenomic binning, comparative biology and taxonomic classification.</title>
        <authorList>
            <person name="Goeker M."/>
        </authorList>
    </citation>
    <scope>NUCLEOTIDE SEQUENCE [LARGE SCALE GENOMIC DNA]</scope>
    <source>
        <strain evidence="7 8">DSM 4731</strain>
    </source>
</reference>
<dbReference type="GO" id="GO:0003677">
    <property type="term" value="F:DNA binding"/>
    <property type="evidence" value="ECO:0007669"/>
    <property type="project" value="UniProtKB-UniRule"/>
</dbReference>
<evidence type="ECO:0000256" key="1">
    <source>
        <dbReference type="ARBA" id="ARBA00022908"/>
    </source>
</evidence>
<keyword evidence="3" id="KW-0233">DNA recombination</keyword>
<evidence type="ECO:0000313" key="7">
    <source>
        <dbReference type="EMBL" id="MBB5741070.1"/>
    </source>
</evidence>
<sequence>MGRRSAPMKAMAKIEIAYVKAYKDRHGRMRYYYRRKGLATVALPGEPGTAEFMAAYQMADARAPRPNAVIAAEKAASRIQPRSVTALILEYYRSAEFTQLAPSTRRAYRGQLDRFRTAHGDKGALSIQAHHLEAIFLAMAATPEAAVNLRKRLRRVFRLAVRLGWRQDNPVTETEVARKRDRGIKGWSEQEIAQFETHWKSGTRERLAFALCLYTGQRRSDVVTMGRQHVKDGRISVAQQKTSARLKIRLHTALSAEIAAYDAAHPTAKKHLTFVTTQAGSAFTVEGFGNWFRDACAAAGLKGKSPHGLRKSAGRRLAEAGCSEKQIAAILGHRSLSEVARYTREASQAHLADDAMARLEEAETRTGRV</sequence>
<keyword evidence="8" id="KW-1185">Reference proteome</keyword>
<dbReference type="PANTHER" id="PTHR30349">
    <property type="entry name" value="PHAGE INTEGRASE-RELATED"/>
    <property type="match status" value="1"/>
</dbReference>
<dbReference type="InterPro" id="IPR002104">
    <property type="entry name" value="Integrase_catalytic"/>
</dbReference>
<dbReference type="Gene3D" id="1.10.443.10">
    <property type="entry name" value="Intergrase catalytic core"/>
    <property type="match status" value="1"/>
</dbReference>
<feature type="domain" description="Tyr recombinase" evidence="5">
    <location>
        <begin position="182"/>
        <end position="356"/>
    </location>
</feature>
<keyword evidence="1" id="KW-0229">DNA integration</keyword>
<keyword evidence="2 4" id="KW-0238">DNA-binding</keyword>
<dbReference type="RefSeq" id="WP_183217821.1">
    <property type="nucleotide sequence ID" value="NZ_CAJFZW010000071.1"/>
</dbReference>
<evidence type="ECO:0000256" key="2">
    <source>
        <dbReference type="ARBA" id="ARBA00023125"/>
    </source>
</evidence>
<evidence type="ECO:0000259" key="6">
    <source>
        <dbReference type="PROSITE" id="PS51900"/>
    </source>
</evidence>
<dbReference type="PROSITE" id="PS51898">
    <property type="entry name" value="TYR_RECOMBINASE"/>
    <property type="match status" value="1"/>
</dbReference>
<dbReference type="EMBL" id="JACHOQ010000009">
    <property type="protein sequence ID" value="MBB5741070.1"/>
    <property type="molecule type" value="Genomic_DNA"/>
</dbReference>
<gene>
    <name evidence="7" type="ORF">GGQ93_002806</name>
</gene>
<dbReference type="GO" id="GO:0015074">
    <property type="term" value="P:DNA integration"/>
    <property type="evidence" value="ECO:0007669"/>
    <property type="project" value="UniProtKB-KW"/>
</dbReference>
<dbReference type="Gene3D" id="1.10.150.130">
    <property type="match status" value="1"/>
</dbReference>
<name>A0A7W9F9I1_9CAUL</name>
<dbReference type="AlphaFoldDB" id="A0A7W9F9I1"/>
<accession>A0A7W9F9I1</accession>
<dbReference type="Proteomes" id="UP000527324">
    <property type="component" value="Unassembled WGS sequence"/>
</dbReference>
<feature type="domain" description="Core-binding (CB)" evidence="6">
    <location>
        <begin position="82"/>
        <end position="161"/>
    </location>
</feature>
<protein>
    <submittedName>
        <fullName evidence="7">Integrase</fullName>
    </submittedName>
</protein>